<accession>A0A9P6DI15</accession>
<sequence>MDVLEFASELFVHMGPNEQAWAATMMKYLKARGHEFATADSLCRRFANALLHYQVLVHLINAEMAKIIDSFSGPLTYPVLDETTPIPFRNYTNAHNSAGHVQDGPSIYLQSWCPLCFGGSHTSGLGVSTIACIDANFQIKHNHDKDWQKGFEAVPGEDDAVEPGMNVPNSVLNTCGDSFIAADGDRIKASTQQFDDTGLMALLCHHDIALYVANMRTPGKKQFYAFALIMALFKELPEWWTVGILYDIACQIH</sequence>
<organism evidence="1 2">
    <name type="scientific">Hydnum rufescens UP504</name>
    <dbReference type="NCBI Taxonomy" id="1448309"/>
    <lineage>
        <taxon>Eukaryota</taxon>
        <taxon>Fungi</taxon>
        <taxon>Dikarya</taxon>
        <taxon>Basidiomycota</taxon>
        <taxon>Agaricomycotina</taxon>
        <taxon>Agaricomycetes</taxon>
        <taxon>Cantharellales</taxon>
        <taxon>Hydnaceae</taxon>
        <taxon>Hydnum</taxon>
    </lineage>
</organism>
<evidence type="ECO:0000313" key="2">
    <source>
        <dbReference type="Proteomes" id="UP000886523"/>
    </source>
</evidence>
<dbReference type="PANTHER" id="PTHR33096">
    <property type="entry name" value="CXC2 DOMAIN-CONTAINING PROTEIN"/>
    <property type="match status" value="1"/>
</dbReference>
<dbReference type="Pfam" id="PF18758">
    <property type="entry name" value="KDZ"/>
    <property type="match status" value="1"/>
</dbReference>
<dbReference type="AlphaFoldDB" id="A0A9P6DI15"/>
<gene>
    <name evidence="1" type="ORF">BS47DRAFT_1308549</name>
</gene>
<keyword evidence="2" id="KW-1185">Reference proteome</keyword>
<comment type="caution">
    <text evidence="1">The sequence shown here is derived from an EMBL/GenBank/DDBJ whole genome shotgun (WGS) entry which is preliminary data.</text>
</comment>
<protein>
    <recommendedName>
        <fullName evidence="3">CxC2-like cysteine cluster KDZ transposase-associated domain-containing protein</fullName>
    </recommendedName>
</protein>
<dbReference type="InterPro" id="IPR040521">
    <property type="entry name" value="KDZ"/>
</dbReference>
<proteinExistence type="predicted"/>
<evidence type="ECO:0000313" key="1">
    <source>
        <dbReference type="EMBL" id="KAF9504217.1"/>
    </source>
</evidence>
<reference evidence="1" key="1">
    <citation type="journal article" date="2020" name="Nat. Commun.">
        <title>Large-scale genome sequencing of mycorrhizal fungi provides insights into the early evolution of symbiotic traits.</title>
        <authorList>
            <person name="Miyauchi S."/>
            <person name="Kiss E."/>
            <person name="Kuo A."/>
            <person name="Drula E."/>
            <person name="Kohler A."/>
            <person name="Sanchez-Garcia M."/>
            <person name="Morin E."/>
            <person name="Andreopoulos B."/>
            <person name="Barry K.W."/>
            <person name="Bonito G."/>
            <person name="Buee M."/>
            <person name="Carver A."/>
            <person name="Chen C."/>
            <person name="Cichocki N."/>
            <person name="Clum A."/>
            <person name="Culley D."/>
            <person name="Crous P.W."/>
            <person name="Fauchery L."/>
            <person name="Girlanda M."/>
            <person name="Hayes R.D."/>
            <person name="Keri Z."/>
            <person name="LaButti K."/>
            <person name="Lipzen A."/>
            <person name="Lombard V."/>
            <person name="Magnuson J."/>
            <person name="Maillard F."/>
            <person name="Murat C."/>
            <person name="Nolan M."/>
            <person name="Ohm R.A."/>
            <person name="Pangilinan J."/>
            <person name="Pereira M.F."/>
            <person name="Perotto S."/>
            <person name="Peter M."/>
            <person name="Pfister S."/>
            <person name="Riley R."/>
            <person name="Sitrit Y."/>
            <person name="Stielow J.B."/>
            <person name="Szollosi G."/>
            <person name="Zifcakova L."/>
            <person name="Stursova M."/>
            <person name="Spatafora J.W."/>
            <person name="Tedersoo L."/>
            <person name="Vaario L.M."/>
            <person name="Yamada A."/>
            <person name="Yan M."/>
            <person name="Wang P."/>
            <person name="Xu J."/>
            <person name="Bruns T."/>
            <person name="Baldrian P."/>
            <person name="Vilgalys R."/>
            <person name="Dunand C."/>
            <person name="Henrissat B."/>
            <person name="Grigoriev I.V."/>
            <person name="Hibbett D."/>
            <person name="Nagy L.G."/>
            <person name="Martin F.M."/>
        </authorList>
    </citation>
    <scope>NUCLEOTIDE SEQUENCE</scope>
    <source>
        <strain evidence="1">UP504</strain>
    </source>
</reference>
<dbReference type="OrthoDB" id="2666777at2759"/>
<name>A0A9P6DI15_9AGAM</name>
<dbReference type="PANTHER" id="PTHR33096:SF1">
    <property type="entry name" value="CXC1-LIKE CYSTEINE CLUSTER ASSOCIATED WITH KDZ TRANSPOSASES DOMAIN-CONTAINING PROTEIN"/>
    <property type="match status" value="1"/>
</dbReference>
<dbReference type="EMBL" id="MU129249">
    <property type="protein sequence ID" value="KAF9504217.1"/>
    <property type="molecule type" value="Genomic_DNA"/>
</dbReference>
<evidence type="ECO:0008006" key="3">
    <source>
        <dbReference type="Google" id="ProtNLM"/>
    </source>
</evidence>
<dbReference type="Proteomes" id="UP000886523">
    <property type="component" value="Unassembled WGS sequence"/>
</dbReference>